<dbReference type="Proteomes" id="UP000295719">
    <property type="component" value="Unassembled WGS sequence"/>
</dbReference>
<dbReference type="InterPro" id="IPR013216">
    <property type="entry name" value="Methyltransf_11"/>
</dbReference>
<evidence type="ECO:0000313" key="4">
    <source>
        <dbReference type="Proteomes" id="UP000295719"/>
    </source>
</evidence>
<dbReference type="RefSeq" id="WP_131867768.1">
    <property type="nucleotide sequence ID" value="NZ_SMCR01000016.1"/>
</dbReference>
<evidence type="ECO:0000259" key="2">
    <source>
        <dbReference type="Pfam" id="PF08241"/>
    </source>
</evidence>
<keyword evidence="4" id="KW-1185">Reference proteome</keyword>
<protein>
    <submittedName>
        <fullName evidence="3">Methyltransferase family protein</fullName>
    </submittedName>
</protein>
<keyword evidence="3" id="KW-0808">Transferase</keyword>
<name>A0A4R3YG33_9GAMM</name>
<accession>A0A4R3YG33</accession>
<dbReference type="InterPro" id="IPR029063">
    <property type="entry name" value="SAM-dependent_MTases_sf"/>
</dbReference>
<keyword evidence="3" id="KW-0489">Methyltransferase</keyword>
<dbReference type="PANTHER" id="PTHR43036">
    <property type="entry name" value="OSJNBB0011N17.9 PROTEIN"/>
    <property type="match status" value="1"/>
</dbReference>
<dbReference type="EMBL" id="SMCR01000016">
    <property type="protein sequence ID" value="TCV91545.1"/>
    <property type="molecule type" value="Genomic_DNA"/>
</dbReference>
<proteinExistence type="predicted"/>
<dbReference type="Gene3D" id="3.40.50.150">
    <property type="entry name" value="Vaccinia Virus protein VP39"/>
    <property type="match status" value="1"/>
</dbReference>
<evidence type="ECO:0000256" key="1">
    <source>
        <dbReference type="SAM" id="MobiDB-lite"/>
    </source>
</evidence>
<feature type="compositionally biased region" description="Low complexity" evidence="1">
    <location>
        <begin position="230"/>
        <end position="241"/>
    </location>
</feature>
<evidence type="ECO:0000313" key="3">
    <source>
        <dbReference type="EMBL" id="TCV91545.1"/>
    </source>
</evidence>
<feature type="region of interest" description="Disordered" evidence="1">
    <location>
        <begin position="219"/>
        <end position="257"/>
    </location>
</feature>
<comment type="caution">
    <text evidence="3">The sequence shown here is derived from an EMBL/GenBank/DDBJ whole genome shotgun (WGS) entry which is preliminary data.</text>
</comment>
<dbReference type="AlphaFoldDB" id="A0A4R3YG33"/>
<dbReference type="PANTHER" id="PTHR43036:SF2">
    <property type="entry name" value="OS04G0481300 PROTEIN"/>
    <property type="match status" value="1"/>
</dbReference>
<sequence length="257" mass="28645">MKPAQITKPIIAPASWDEIAHGENYRLALEKSLFPWWCKLFGFHMLKIGGLSAGLDTSECAISHQVNVGVQGENMHVIADQFALPFANKSTDAALLAHTLTYCADPHRLLREIDRVLIDDGWLIITTFNPVSLLGLGKLCPVIRRRQPYCSRMYTQMRLMDWLSVLNYEVIDHSRLQVLPWTRQGGKLLSAHIPAIGCLSVIVARKRTFPLSLTPSKQKSRKAALRRPVGAASRSAGSAISPVGSRYPQMPDEWPPL</sequence>
<dbReference type="SUPFAM" id="SSF53335">
    <property type="entry name" value="S-adenosyl-L-methionine-dependent methyltransferases"/>
    <property type="match status" value="1"/>
</dbReference>
<feature type="domain" description="Methyltransferase type 11" evidence="2">
    <location>
        <begin position="53"/>
        <end position="125"/>
    </location>
</feature>
<reference evidence="3 4" key="1">
    <citation type="submission" date="2019-03" db="EMBL/GenBank/DDBJ databases">
        <title>Genomic Encyclopedia of Type Strains, Phase IV (KMG-IV): sequencing the most valuable type-strain genomes for metagenomic binning, comparative biology and taxonomic classification.</title>
        <authorList>
            <person name="Goeker M."/>
        </authorList>
    </citation>
    <scope>NUCLEOTIDE SEQUENCE [LARGE SCALE GENOMIC DNA]</scope>
    <source>
        <strain evidence="3 4">DSM 19580</strain>
    </source>
</reference>
<dbReference type="OrthoDB" id="6191410at2"/>
<dbReference type="GO" id="GO:0008757">
    <property type="term" value="F:S-adenosylmethionine-dependent methyltransferase activity"/>
    <property type="evidence" value="ECO:0007669"/>
    <property type="project" value="InterPro"/>
</dbReference>
<gene>
    <name evidence="3" type="ORF">EDC52_1165</name>
</gene>
<organism evidence="3 4">
    <name type="scientific">Biostraticola tofi</name>
    <dbReference type="NCBI Taxonomy" id="466109"/>
    <lineage>
        <taxon>Bacteria</taxon>
        <taxon>Pseudomonadati</taxon>
        <taxon>Pseudomonadota</taxon>
        <taxon>Gammaproteobacteria</taxon>
        <taxon>Enterobacterales</taxon>
        <taxon>Bruguierivoracaceae</taxon>
        <taxon>Biostraticola</taxon>
    </lineage>
</organism>
<dbReference type="Pfam" id="PF08241">
    <property type="entry name" value="Methyltransf_11"/>
    <property type="match status" value="1"/>
</dbReference>
<dbReference type="GO" id="GO:0032259">
    <property type="term" value="P:methylation"/>
    <property type="evidence" value="ECO:0007669"/>
    <property type="project" value="UniProtKB-KW"/>
</dbReference>
<dbReference type="CDD" id="cd02440">
    <property type="entry name" value="AdoMet_MTases"/>
    <property type="match status" value="1"/>
</dbReference>